<dbReference type="InterPro" id="IPR052173">
    <property type="entry name" value="Beta-lactam_resp_regulator"/>
</dbReference>
<dbReference type="STRING" id="1285928.SAMN04487894_101647"/>
<dbReference type="Pfam" id="PF05569">
    <property type="entry name" value="Peptidase_M56"/>
    <property type="match status" value="1"/>
</dbReference>
<keyword evidence="2" id="KW-0472">Membrane</keyword>
<evidence type="ECO:0000259" key="3">
    <source>
        <dbReference type="Pfam" id="PF05569"/>
    </source>
</evidence>
<protein>
    <submittedName>
        <fullName evidence="4">BlaR1 peptidase M56</fullName>
    </submittedName>
</protein>
<sequence>MILYFLKVIACSGLLYGFYFFFLQKEKMLVFNRFFLLACLFVPLILPLVKSETKIPDYLELATLPFEEAYTVAGVSEKPVPAPVLPGPAIAIEAEQGGVSAGIIVFIGVSLLLLVRFVRNLMYYRRLQRYGTNVKRGCFFIVLLDAEVTPHSFMRNIFLNRLEYERGLVDNAILLHEEIHIKQRHSWDILLIELLMIFFWWNPFLFLFKKCIRLNHEFLADTGVVQDTGDRARYQELMLKMVSLNAAIPLSSNFYLVTKKRLIMLYKETTIKVQYTKGMIALFIFIPLLFVFASGAKGSGLKSTARNTFERIADMITAAPPKSRLPAVPADRRAEAVMKTATKDQAPEPDEEVVEEGAAPVVEGSRRDEEDVVPQLIQPVAANLQVHKDSAEIPYRSYPVHKGLSEEKMVEFGKFAEKYVMEDKGKKIFWYGQMLRPALDLYFGMTDEQRDRVNEQLPEVFLAAKKDRLVQVNEKYKNEDRRIIVVYPDGKNVTATITSDEERQRFLEGLGLHLGKKGAPNYTSRTYVYNGKPVAGFSMIYTGKK</sequence>
<evidence type="ECO:0000256" key="2">
    <source>
        <dbReference type="SAM" id="Phobius"/>
    </source>
</evidence>
<dbReference type="Proteomes" id="UP000198757">
    <property type="component" value="Unassembled WGS sequence"/>
</dbReference>
<dbReference type="AlphaFoldDB" id="A0A1G6JUP3"/>
<keyword evidence="2" id="KW-1133">Transmembrane helix</keyword>
<evidence type="ECO:0000313" key="4">
    <source>
        <dbReference type="EMBL" id="SDC22460.1"/>
    </source>
</evidence>
<feature type="transmembrane region" description="Helical" evidence="2">
    <location>
        <begin position="237"/>
        <end position="257"/>
    </location>
</feature>
<organism evidence="4 5">
    <name type="scientific">Niabella drilacis (strain DSM 25811 / CCM 8410 / CCUG 62505 / LMG 26954 / E90)</name>
    <dbReference type="NCBI Taxonomy" id="1285928"/>
    <lineage>
        <taxon>Bacteria</taxon>
        <taxon>Pseudomonadati</taxon>
        <taxon>Bacteroidota</taxon>
        <taxon>Chitinophagia</taxon>
        <taxon>Chitinophagales</taxon>
        <taxon>Chitinophagaceae</taxon>
        <taxon>Niabella</taxon>
    </lineage>
</organism>
<dbReference type="PANTHER" id="PTHR34978:SF3">
    <property type="entry name" value="SLR0241 PROTEIN"/>
    <property type="match status" value="1"/>
</dbReference>
<feature type="domain" description="Peptidase M56" evidence="3">
    <location>
        <begin position="172"/>
        <end position="252"/>
    </location>
</feature>
<feature type="transmembrane region" description="Helical" evidence="2">
    <location>
        <begin position="30"/>
        <end position="49"/>
    </location>
</feature>
<name>A0A1G6JUP3_NIADE</name>
<dbReference type="RefSeq" id="WP_090388551.1">
    <property type="nucleotide sequence ID" value="NZ_FMZO01000001.1"/>
</dbReference>
<feature type="transmembrane region" description="Helical" evidence="2">
    <location>
        <begin position="6"/>
        <end position="23"/>
    </location>
</feature>
<feature type="transmembrane region" description="Helical" evidence="2">
    <location>
        <begin position="278"/>
        <end position="296"/>
    </location>
</feature>
<keyword evidence="2" id="KW-0812">Transmembrane</keyword>
<keyword evidence="5" id="KW-1185">Reference proteome</keyword>
<feature type="transmembrane region" description="Helical" evidence="2">
    <location>
        <begin position="98"/>
        <end position="118"/>
    </location>
</feature>
<dbReference type="InterPro" id="IPR008756">
    <property type="entry name" value="Peptidase_M56"/>
</dbReference>
<accession>A0A1G6JUP3</accession>
<dbReference type="CDD" id="cd07341">
    <property type="entry name" value="M56_BlaR1_MecR1_like"/>
    <property type="match status" value="1"/>
</dbReference>
<evidence type="ECO:0000256" key="1">
    <source>
        <dbReference type="SAM" id="MobiDB-lite"/>
    </source>
</evidence>
<gene>
    <name evidence="4" type="ORF">SAMN04487894_101647</name>
</gene>
<evidence type="ECO:0000313" key="5">
    <source>
        <dbReference type="Proteomes" id="UP000198757"/>
    </source>
</evidence>
<dbReference type="OrthoDB" id="1522859at2"/>
<feature type="transmembrane region" description="Helical" evidence="2">
    <location>
        <begin position="189"/>
        <end position="208"/>
    </location>
</feature>
<dbReference type="PANTHER" id="PTHR34978">
    <property type="entry name" value="POSSIBLE SENSOR-TRANSDUCER PROTEIN BLAR"/>
    <property type="match status" value="1"/>
</dbReference>
<proteinExistence type="predicted"/>
<dbReference type="EMBL" id="FMZO01000001">
    <property type="protein sequence ID" value="SDC22460.1"/>
    <property type="molecule type" value="Genomic_DNA"/>
</dbReference>
<reference evidence="5" key="1">
    <citation type="submission" date="2016-10" db="EMBL/GenBank/DDBJ databases">
        <authorList>
            <person name="Varghese N."/>
            <person name="Submissions S."/>
        </authorList>
    </citation>
    <scope>NUCLEOTIDE SEQUENCE [LARGE SCALE GENOMIC DNA]</scope>
    <source>
        <strain evidence="5">DSM 25811 / CCM 8410 / LMG 26954 / E90</strain>
    </source>
</reference>
<feature type="region of interest" description="Disordered" evidence="1">
    <location>
        <begin position="342"/>
        <end position="368"/>
    </location>
</feature>